<dbReference type="RefSeq" id="WP_073367936.1">
    <property type="nucleotide sequence ID" value="NZ_FNTL01000004.1"/>
</dbReference>
<dbReference type="EMBL" id="FNTL01000004">
    <property type="protein sequence ID" value="SED92784.1"/>
    <property type="molecule type" value="Genomic_DNA"/>
</dbReference>
<evidence type="ECO:0000313" key="3">
    <source>
        <dbReference type="EMBL" id="SED92784.1"/>
    </source>
</evidence>
<dbReference type="InterPro" id="IPR036291">
    <property type="entry name" value="NAD(P)-bd_dom_sf"/>
</dbReference>
<sequence length="363" mass="38732">MTTARLKVGIVGCGKIAINHAKALHAMPEVELVACSDTSQERADSFAAAHGITHTYDDLEALLGSALDAVTICTPHPTHEAIVIAAAEHGLHVLCEKPIAITLDEADRMVEATAAAGVKFGVLFQRRFWPAAQRIRTAIDAGDLGGAPIVATCTVRLGRDREYFTSDPWRGRWDTDGGGVLMTQAIHYIDLLQWFMGDAVEVTGHVDTLVHGDYIEVEDTVAATVKFSSGGLATITASTTFAPGLGTQIVVGGRNGHTVSLTEFPEGTPAVNDIWTVAGEEEYRQMHSTAIESDPPLSQIHVGLVPFHQMQIEDFVHAIVEDRAPAVSGRDARRALEIVLAIYESSRTGQPVALTSGALAGLQ</sequence>
<accession>A0A1H5EPB7</accession>
<dbReference type="SUPFAM" id="SSF51735">
    <property type="entry name" value="NAD(P)-binding Rossmann-fold domains"/>
    <property type="match status" value="1"/>
</dbReference>
<dbReference type="PANTHER" id="PTHR43249:SF1">
    <property type="entry name" value="D-GLUCOSIDE 3-DEHYDROGENASE"/>
    <property type="match status" value="1"/>
</dbReference>
<dbReference type="Gene3D" id="3.30.360.10">
    <property type="entry name" value="Dihydrodipicolinate Reductase, domain 2"/>
    <property type="match status" value="1"/>
</dbReference>
<dbReference type="InterPro" id="IPR000683">
    <property type="entry name" value="Gfo/Idh/MocA-like_OxRdtase_N"/>
</dbReference>
<feature type="domain" description="Gfo/Idh/MocA-like oxidoreductase N-terminal" evidence="1">
    <location>
        <begin position="6"/>
        <end position="122"/>
    </location>
</feature>
<evidence type="ECO:0000313" key="4">
    <source>
        <dbReference type="Proteomes" id="UP000183407"/>
    </source>
</evidence>
<dbReference type="SUPFAM" id="SSF55347">
    <property type="entry name" value="Glyceraldehyde-3-phosphate dehydrogenase-like, C-terminal domain"/>
    <property type="match status" value="1"/>
</dbReference>
<dbReference type="OrthoDB" id="9815825at2"/>
<feature type="domain" description="GFO/IDH/MocA-like oxidoreductase" evidence="2">
    <location>
        <begin position="133"/>
        <end position="256"/>
    </location>
</feature>
<evidence type="ECO:0000259" key="1">
    <source>
        <dbReference type="Pfam" id="PF01408"/>
    </source>
</evidence>
<dbReference type="Pfam" id="PF01408">
    <property type="entry name" value="GFO_IDH_MocA"/>
    <property type="match status" value="1"/>
</dbReference>
<dbReference type="PANTHER" id="PTHR43249">
    <property type="entry name" value="UDP-N-ACETYL-2-AMINO-2-DEOXY-D-GLUCURONATE OXIDASE"/>
    <property type="match status" value="1"/>
</dbReference>
<dbReference type="Gene3D" id="3.40.50.720">
    <property type="entry name" value="NAD(P)-binding Rossmann-like Domain"/>
    <property type="match status" value="1"/>
</dbReference>
<dbReference type="GO" id="GO:0000166">
    <property type="term" value="F:nucleotide binding"/>
    <property type="evidence" value="ECO:0007669"/>
    <property type="project" value="InterPro"/>
</dbReference>
<dbReference type="InterPro" id="IPR052515">
    <property type="entry name" value="Gfo/Idh/MocA_Oxidoreductase"/>
</dbReference>
<protein>
    <submittedName>
        <fullName evidence="3">Predicted dehydrogenase</fullName>
    </submittedName>
</protein>
<dbReference type="Pfam" id="PF22725">
    <property type="entry name" value="GFO_IDH_MocA_C3"/>
    <property type="match status" value="1"/>
</dbReference>
<name>A0A1H5EPB7_RHOJO</name>
<gene>
    <name evidence="3" type="ORF">SAMN04490220_6066</name>
</gene>
<dbReference type="AlphaFoldDB" id="A0A1H5EPB7"/>
<reference evidence="4" key="1">
    <citation type="submission" date="2016-10" db="EMBL/GenBank/DDBJ databases">
        <authorList>
            <person name="Varghese N."/>
        </authorList>
    </citation>
    <scope>NUCLEOTIDE SEQUENCE [LARGE SCALE GENOMIC DNA]</scope>
    <source>
        <strain evidence="4">DSM 44719</strain>
    </source>
</reference>
<evidence type="ECO:0000259" key="2">
    <source>
        <dbReference type="Pfam" id="PF22725"/>
    </source>
</evidence>
<dbReference type="InterPro" id="IPR055170">
    <property type="entry name" value="GFO_IDH_MocA-like_dom"/>
</dbReference>
<organism evidence="3 4">
    <name type="scientific">Rhodococcus jostii</name>
    <dbReference type="NCBI Taxonomy" id="132919"/>
    <lineage>
        <taxon>Bacteria</taxon>
        <taxon>Bacillati</taxon>
        <taxon>Actinomycetota</taxon>
        <taxon>Actinomycetes</taxon>
        <taxon>Mycobacteriales</taxon>
        <taxon>Nocardiaceae</taxon>
        <taxon>Rhodococcus</taxon>
    </lineage>
</organism>
<dbReference type="Proteomes" id="UP000183407">
    <property type="component" value="Unassembled WGS sequence"/>
</dbReference>
<proteinExistence type="predicted"/>